<evidence type="ECO:0000313" key="2">
    <source>
        <dbReference type="EMBL" id="KAJ4500257.1"/>
    </source>
</evidence>
<accession>A0ABQ8VV44</accession>
<sequence>MKGPWVLREISTFFAFLTMRPILAQFLARRYESVKSENPGKQRRYWQLRVLREFWASNPAKPGEHEPTETPSESVMNIFTQDDDPYDEILSDVIGGIVIRTDFSNEEAWNTFSTRLKAAEDEISGGGQDTTAAGPSSVEGSTPTQVPDVDMEDGNDSDDSEDENVDGKLIKIIDPTQPEQRAIFQNISNIRTLRLFNDMDIRPAPPVPSGHRRFSPPHPLVDYAGWQEIYTGVTLWVYDSTSNIDQSARLISAEGDIYGTATGDSWRAQVSHIPDLQLSMTFEHMKINFGGMDRWDYSERKRNLAEVEMLES</sequence>
<keyword evidence="3" id="KW-1185">Reference proteome</keyword>
<protein>
    <submittedName>
        <fullName evidence="2">Uncharacterized protein</fullName>
    </submittedName>
</protein>
<evidence type="ECO:0000256" key="1">
    <source>
        <dbReference type="SAM" id="MobiDB-lite"/>
    </source>
</evidence>
<feature type="compositionally biased region" description="Polar residues" evidence="1">
    <location>
        <begin position="129"/>
        <end position="145"/>
    </location>
</feature>
<dbReference type="EMBL" id="JANVFT010000006">
    <property type="protein sequence ID" value="KAJ4500257.1"/>
    <property type="molecule type" value="Genomic_DNA"/>
</dbReference>
<proteinExistence type="predicted"/>
<gene>
    <name evidence="2" type="ORF">C8R41DRAFT_810752</name>
</gene>
<feature type="region of interest" description="Disordered" evidence="1">
    <location>
        <begin position="122"/>
        <end position="164"/>
    </location>
</feature>
<reference evidence="2" key="1">
    <citation type="submission" date="2022-08" db="EMBL/GenBank/DDBJ databases">
        <title>A Global Phylogenomic Analysis of the Shiitake Genus Lentinula.</title>
        <authorList>
            <consortium name="DOE Joint Genome Institute"/>
            <person name="Sierra-Patev S."/>
            <person name="Min B."/>
            <person name="Naranjo-Ortiz M."/>
            <person name="Looney B."/>
            <person name="Konkel Z."/>
            <person name="Slot J.C."/>
            <person name="Sakamoto Y."/>
            <person name="Steenwyk J.L."/>
            <person name="Rokas A."/>
            <person name="Carro J."/>
            <person name="Camarero S."/>
            <person name="Ferreira P."/>
            <person name="Molpeceres G."/>
            <person name="Ruiz-Duenas F.J."/>
            <person name="Serrano A."/>
            <person name="Henrissat B."/>
            <person name="Drula E."/>
            <person name="Hughes K.W."/>
            <person name="Mata J.L."/>
            <person name="Ishikawa N.K."/>
            <person name="Vargas-Isla R."/>
            <person name="Ushijima S."/>
            <person name="Smith C.A."/>
            <person name="Ahrendt S."/>
            <person name="Andreopoulos W."/>
            <person name="He G."/>
            <person name="Labutti K."/>
            <person name="Lipzen A."/>
            <person name="Ng V."/>
            <person name="Riley R."/>
            <person name="Sandor L."/>
            <person name="Barry K."/>
            <person name="Martinez A.T."/>
            <person name="Xiao Y."/>
            <person name="Gibbons J.G."/>
            <person name="Terashima K."/>
            <person name="Grigoriev I.V."/>
            <person name="Hibbett D.S."/>
        </authorList>
    </citation>
    <scope>NUCLEOTIDE SEQUENCE</scope>
    <source>
        <strain evidence="2">RHP3577 ss4</strain>
    </source>
</reference>
<comment type="caution">
    <text evidence="2">The sequence shown here is derived from an EMBL/GenBank/DDBJ whole genome shotgun (WGS) entry which is preliminary data.</text>
</comment>
<evidence type="ECO:0000313" key="3">
    <source>
        <dbReference type="Proteomes" id="UP001150217"/>
    </source>
</evidence>
<name>A0ABQ8VV44_9AGAR</name>
<feature type="compositionally biased region" description="Acidic residues" evidence="1">
    <location>
        <begin position="149"/>
        <end position="164"/>
    </location>
</feature>
<dbReference type="Proteomes" id="UP001150217">
    <property type="component" value="Unassembled WGS sequence"/>
</dbReference>
<organism evidence="2 3">
    <name type="scientific">Lentinula lateritia</name>
    <dbReference type="NCBI Taxonomy" id="40482"/>
    <lineage>
        <taxon>Eukaryota</taxon>
        <taxon>Fungi</taxon>
        <taxon>Dikarya</taxon>
        <taxon>Basidiomycota</taxon>
        <taxon>Agaricomycotina</taxon>
        <taxon>Agaricomycetes</taxon>
        <taxon>Agaricomycetidae</taxon>
        <taxon>Agaricales</taxon>
        <taxon>Marasmiineae</taxon>
        <taxon>Omphalotaceae</taxon>
        <taxon>Lentinula</taxon>
    </lineage>
</organism>